<protein>
    <recommendedName>
        <fullName evidence="9">Major facilitator superfamily (MFS) profile domain-containing protein</fullName>
    </recommendedName>
</protein>
<feature type="transmembrane region" description="Helical" evidence="8">
    <location>
        <begin position="177"/>
        <end position="200"/>
    </location>
</feature>
<dbReference type="PRINTS" id="PR01035">
    <property type="entry name" value="TCRTETA"/>
</dbReference>
<dbReference type="RefSeq" id="XP_018245034.1">
    <property type="nucleotide sequence ID" value="XM_018387211.1"/>
</dbReference>
<feature type="transmembrane region" description="Helical" evidence="8">
    <location>
        <begin position="119"/>
        <end position="142"/>
    </location>
</feature>
<feature type="transmembrane region" description="Helical" evidence="8">
    <location>
        <begin position="240"/>
        <end position="260"/>
    </location>
</feature>
<evidence type="ECO:0000313" key="11">
    <source>
        <dbReference type="Proteomes" id="UP000009097"/>
    </source>
</evidence>
<keyword evidence="3 8" id="KW-0812">Transmembrane</keyword>
<dbReference type="VEuPathDB" id="FungiDB:FOXG_08328"/>
<feature type="domain" description="Major facilitator superfamily (MFS) profile" evidence="9">
    <location>
        <begin position="88"/>
        <end position="528"/>
    </location>
</feature>
<dbReference type="OrthoDB" id="440553at2759"/>
<dbReference type="PROSITE" id="PS50850">
    <property type="entry name" value="MFS"/>
    <property type="match status" value="1"/>
</dbReference>
<feature type="transmembrane region" description="Helical" evidence="8">
    <location>
        <begin position="154"/>
        <end position="171"/>
    </location>
</feature>
<feature type="region of interest" description="Disordered" evidence="7">
    <location>
        <begin position="1"/>
        <end position="69"/>
    </location>
</feature>
<dbReference type="GO" id="GO:0140115">
    <property type="term" value="P:export across plasma membrane"/>
    <property type="evidence" value="ECO:0007669"/>
    <property type="project" value="UniProtKB-ARBA"/>
</dbReference>
<evidence type="ECO:0000256" key="2">
    <source>
        <dbReference type="ARBA" id="ARBA00022448"/>
    </source>
</evidence>
<dbReference type="EMBL" id="DS231705">
    <property type="protein sequence ID" value="KNB06989.1"/>
    <property type="molecule type" value="Genomic_DNA"/>
</dbReference>
<reference evidence="10" key="1">
    <citation type="submission" date="2007-04" db="EMBL/GenBank/DDBJ databases">
        <authorList>
            <consortium name="The Broad Institute Genome Sequencing Platform"/>
            <person name="Birren B."/>
            <person name="Lander E."/>
            <person name="Galagan J."/>
            <person name="Nusbaum C."/>
            <person name="Devon K."/>
            <person name="Ma L.-J."/>
            <person name="Jaffe D."/>
            <person name="Butler J."/>
            <person name="Alvarez P."/>
            <person name="Gnerre S."/>
            <person name="Grabherr M."/>
            <person name="Kleber M."/>
            <person name="Mauceli E."/>
            <person name="Brockman W."/>
            <person name="MacCallum I.A."/>
            <person name="Young S."/>
            <person name="LaButti K."/>
            <person name="DeCaprio D."/>
            <person name="Crawford M."/>
            <person name="Koehrsen M."/>
            <person name="Engels R."/>
            <person name="Montgomery P."/>
            <person name="Pearson M."/>
            <person name="Howarth C."/>
            <person name="Larson L."/>
            <person name="White J."/>
            <person name="O'Leary S."/>
            <person name="Kodira C."/>
            <person name="Zeng Q."/>
            <person name="Yandava C."/>
            <person name="Alvarado L."/>
            <person name="Kistler C."/>
            <person name="Shim W.-B."/>
            <person name="Kang S."/>
            <person name="Woloshuk C."/>
        </authorList>
    </citation>
    <scope>NUCLEOTIDE SEQUENCE</scope>
    <source>
        <strain evidence="10">4287</strain>
    </source>
</reference>
<dbReference type="InterPro" id="IPR020846">
    <property type="entry name" value="MFS_dom"/>
</dbReference>
<feature type="transmembrane region" description="Helical" evidence="8">
    <location>
        <begin position="481"/>
        <end position="499"/>
    </location>
</feature>
<gene>
    <name evidence="10" type="ORF">FOXG_08328</name>
</gene>
<feature type="transmembrane region" description="Helical" evidence="8">
    <location>
        <begin position="439"/>
        <end position="460"/>
    </location>
</feature>
<keyword evidence="2" id="KW-0813">Transport</keyword>
<dbReference type="GeneID" id="28949970"/>
<dbReference type="PANTHER" id="PTHR23502">
    <property type="entry name" value="MAJOR FACILITATOR SUPERFAMILY"/>
    <property type="match status" value="1"/>
</dbReference>
<feature type="transmembrane region" description="Helical" evidence="8">
    <location>
        <begin position="212"/>
        <end position="234"/>
    </location>
</feature>
<evidence type="ECO:0000256" key="8">
    <source>
        <dbReference type="SAM" id="Phobius"/>
    </source>
</evidence>
<feature type="transmembrane region" description="Helical" evidence="8">
    <location>
        <begin position="321"/>
        <end position="341"/>
    </location>
</feature>
<evidence type="ECO:0000256" key="4">
    <source>
        <dbReference type="ARBA" id="ARBA00022989"/>
    </source>
</evidence>
<organism evidence="10 11">
    <name type="scientific">Fusarium oxysporum f. sp. lycopersici (strain 4287 / CBS 123668 / FGSC 9935 / NRRL 34936)</name>
    <name type="common">Fusarium vascular wilt of tomato</name>
    <dbReference type="NCBI Taxonomy" id="426428"/>
    <lineage>
        <taxon>Eukaryota</taxon>
        <taxon>Fungi</taxon>
        <taxon>Dikarya</taxon>
        <taxon>Ascomycota</taxon>
        <taxon>Pezizomycotina</taxon>
        <taxon>Sordariomycetes</taxon>
        <taxon>Hypocreomycetidae</taxon>
        <taxon>Hypocreales</taxon>
        <taxon>Nectriaceae</taxon>
        <taxon>Fusarium</taxon>
        <taxon>Fusarium oxysporum species complex</taxon>
    </lineage>
</organism>
<comment type="subcellular location">
    <subcellularLocation>
        <location evidence="1">Membrane</location>
        <topology evidence="1">Multi-pass membrane protein</topology>
    </subcellularLocation>
</comment>
<feature type="transmembrane region" description="Helical" evidence="8">
    <location>
        <begin position="361"/>
        <end position="379"/>
    </location>
</feature>
<dbReference type="KEGG" id="fox:FOXG_08328"/>
<keyword evidence="4 8" id="KW-1133">Transmembrane helix</keyword>
<dbReference type="PANTHER" id="PTHR23502:SF51">
    <property type="entry name" value="QUINIDINE RESISTANCE PROTEIN 1-RELATED"/>
    <property type="match status" value="1"/>
</dbReference>
<dbReference type="GO" id="GO:0005886">
    <property type="term" value="C:plasma membrane"/>
    <property type="evidence" value="ECO:0007669"/>
    <property type="project" value="UniProtKB-ARBA"/>
</dbReference>
<dbReference type="FunFam" id="1.20.1720.10:FF:000009">
    <property type="entry name" value="MFS multidrug transporter"/>
    <property type="match status" value="1"/>
</dbReference>
<dbReference type="InterPro" id="IPR036259">
    <property type="entry name" value="MFS_trans_sf"/>
</dbReference>
<dbReference type="AlphaFoldDB" id="A0A0J9V623"/>
<dbReference type="Proteomes" id="UP000009097">
    <property type="component" value="Unassembled WGS sequence"/>
</dbReference>
<dbReference type="SUPFAM" id="SSF103473">
    <property type="entry name" value="MFS general substrate transporter"/>
    <property type="match status" value="1"/>
</dbReference>
<feature type="transmembrane region" description="Helical" evidence="8">
    <location>
        <begin position="505"/>
        <end position="524"/>
    </location>
</feature>
<dbReference type="InterPro" id="IPR001958">
    <property type="entry name" value="Tet-R_TetA/multi-R_MdtG-like"/>
</dbReference>
<keyword evidence="6" id="KW-0325">Glycoprotein</keyword>
<evidence type="ECO:0000256" key="7">
    <source>
        <dbReference type="SAM" id="MobiDB-lite"/>
    </source>
</evidence>
<evidence type="ECO:0000256" key="5">
    <source>
        <dbReference type="ARBA" id="ARBA00023136"/>
    </source>
</evidence>
<dbReference type="Gene3D" id="1.20.1250.20">
    <property type="entry name" value="MFS general substrate transporter like domains"/>
    <property type="match status" value="1"/>
</dbReference>
<dbReference type="GO" id="GO:0015137">
    <property type="term" value="F:citrate transmembrane transporter activity"/>
    <property type="evidence" value="ECO:0007669"/>
    <property type="project" value="UniProtKB-ARBA"/>
</dbReference>
<feature type="transmembrane region" description="Helical" evidence="8">
    <location>
        <begin position="414"/>
        <end position="433"/>
    </location>
</feature>
<name>A0A0J9V623_FUSO4</name>
<proteinExistence type="predicted"/>
<feature type="compositionally biased region" description="Polar residues" evidence="7">
    <location>
        <begin position="1"/>
        <end position="15"/>
    </location>
</feature>
<evidence type="ECO:0000259" key="9">
    <source>
        <dbReference type="PROSITE" id="PS50850"/>
    </source>
</evidence>
<sequence length="544" mass="58966">MKEKSQNQPSSNTGNPPRHDHDDISIQSTESETLGGLDNNNTEKLGRSPHDVSTTQADETIMGDPESMSRVSSGPAYSVFSKNTKRWILALVTAASFVSPMTANIYFPAIPPIAEDLNISVSLVNLTLTSYMIFQGLSPTIFGDFGDMAGRRPAYILAFLIYICANIGLALQRNFVALLILRCVQSAGSSGTLALGFAVVADISSTAERGKYMGIVGAGINVGPALGPVLGGILSQYLGWPAIFWFCAIFSGVWMIPFIFSAPETCRKVVGNGSIAPPKWNRSLLDLYSHRGDVTSQSIPKQKLKFPNPLKTLYIVFDKEMAIILCINAIIYLAFILVAATLSTLFKETYGYNDLEVGLCYLPYGFGCALAVVGQGYVLDWNYRRIAKKIGFTINRKRGDDLGKFPIETARIQPVYPTLLAGIATLIGYGWALQVETSVAVPLVLVFLIGMFVPTSFSVLNTLIVDLNPHAPATATAANNLVRCMFGAAATAAIDHMIAGMGRGWCFTFLALLNLAMIPALRLVDKRGMRWRAAKAKREAMNVA</sequence>
<dbReference type="FunFam" id="1.20.1250.20:FF:000172">
    <property type="entry name" value="MFS multidrug resistance transporter"/>
    <property type="match status" value="1"/>
</dbReference>
<dbReference type="Pfam" id="PF07690">
    <property type="entry name" value="MFS_1"/>
    <property type="match status" value="1"/>
</dbReference>
<evidence type="ECO:0000256" key="3">
    <source>
        <dbReference type="ARBA" id="ARBA00022692"/>
    </source>
</evidence>
<evidence type="ECO:0000256" key="1">
    <source>
        <dbReference type="ARBA" id="ARBA00004141"/>
    </source>
</evidence>
<feature type="compositionally biased region" description="Polar residues" evidence="7">
    <location>
        <begin position="25"/>
        <end position="43"/>
    </location>
</feature>
<keyword evidence="5 8" id="KW-0472">Membrane</keyword>
<reference evidence="10" key="2">
    <citation type="journal article" date="2010" name="Nature">
        <title>Comparative genomics reveals mobile pathogenicity chromosomes in Fusarium.</title>
        <authorList>
            <person name="Ma L.J."/>
            <person name="van der Does H.C."/>
            <person name="Borkovich K.A."/>
            <person name="Coleman J.J."/>
            <person name="Daboussi M.J."/>
            <person name="Di Pietro A."/>
            <person name="Dufresne M."/>
            <person name="Freitag M."/>
            <person name="Grabherr M."/>
            <person name="Henrissat B."/>
            <person name="Houterman P.M."/>
            <person name="Kang S."/>
            <person name="Shim W.B."/>
            <person name="Woloshuk C."/>
            <person name="Xie X."/>
            <person name="Xu J.R."/>
            <person name="Antoniw J."/>
            <person name="Baker S.E."/>
            <person name="Bluhm B.H."/>
            <person name="Breakspear A."/>
            <person name="Brown D.W."/>
            <person name="Butchko R.A."/>
            <person name="Chapman S."/>
            <person name="Coulson R."/>
            <person name="Coutinho P.M."/>
            <person name="Danchin E.G."/>
            <person name="Diener A."/>
            <person name="Gale L.R."/>
            <person name="Gardiner D.M."/>
            <person name="Goff S."/>
            <person name="Hammond-Kosack K.E."/>
            <person name="Hilburn K."/>
            <person name="Hua-Van A."/>
            <person name="Jonkers W."/>
            <person name="Kazan K."/>
            <person name="Kodira C.D."/>
            <person name="Koehrsen M."/>
            <person name="Kumar L."/>
            <person name="Lee Y.H."/>
            <person name="Li L."/>
            <person name="Manners J.M."/>
            <person name="Miranda-Saavedra D."/>
            <person name="Mukherjee M."/>
            <person name="Park G."/>
            <person name="Park J."/>
            <person name="Park S.Y."/>
            <person name="Proctor R.H."/>
            <person name="Regev A."/>
            <person name="Ruiz-Roldan M.C."/>
            <person name="Sain D."/>
            <person name="Sakthikumar S."/>
            <person name="Sykes S."/>
            <person name="Schwartz D.C."/>
            <person name="Turgeon B.G."/>
            <person name="Wapinski I."/>
            <person name="Yoder O."/>
            <person name="Young S."/>
            <person name="Zeng Q."/>
            <person name="Zhou S."/>
            <person name="Galagan J."/>
            <person name="Cuomo C.A."/>
            <person name="Kistler H.C."/>
            <person name="Rep M."/>
        </authorList>
    </citation>
    <scope>NUCLEOTIDE SEQUENCE [LARGE SCALE GENOMIC DNA]</scope>
    <source>
        <strain evidence="10">4287</strain>
    </source>
</reference>
<dbReference type="InterPro" id="IPR011701">
    <property type="entry name" value="MFS"/>
</dbReference>
<evidence type="ECO:0000313" key="10">
    <source>
        <dbReference type="EMBL" id="KNB06989.1"/>
    </source>
</evidence>
<accession>A0A0J9V623</accession>
<evidence type="ECO:0000256" key="6">
    <source>
        <dbReference type="ARBA" id="ARBA00023180"/>
    </source>
</evidence>
<feature type="transmembrane region" description="Helical" evidence="8">
    <location>
        <begin position="87"/>
        <end position="107"/>
    </location>
</feature>